<organism evidence="2 3">
    <name type="scientific">Zasmidium cellare ATCC 36951</name>
    <dbReference type="NCBI Taxonomy" id="1080233"/>
    <lineage>
        <taxon>Eukaryota</taxon>
        <taxon>Fungi</taxon>
        <taxon>Dikarya</taxon>
        <taxon>Ascomycota</taxon>
        <taxon>Pezizomycotina</taxon>
        <taxon>Dothideomycetes</taxon>
        <taxon>Dothideomycetidae</taxon>
        <taxon>Mycosphaerellales</taxon>
        <taxon>Mycosphaerellaceae</taxon>
        <taxon>Zasmidium</taxon>
    </lineage>
</organism>
<keyword evidence="3" id="KW-1185">Reference proteome</keyword>
<dbReference type="RefSeq" id="XP_033668220.1">
    <property type="nucleotide sequence ID" value="XM_033812522.1"/>
</dbReference>
<name>A0A6A6CJX6_ZASCE</name>
<dbReference type="EMBL" id="ML993593">
    <property type="protein sequence ID" value="KAF2167331.1"/>
    <property type="molecule type" value="Genomic_DNA"/>
</dbReference>
<evidence type="ECO:0000313" key="3">
    <source>
        <dbReference type="Proteomes" id="UP000799537"/>
    </source>
</evidence>
<feature type="compositionally biased region" description="Polar residues" evidence="1">
    <location>
        <begin position="74"/>
        <end position="96"/>
    </location>
</feature>
<dbReference type="Proteomes" id="UP000799537">
    <property type="component" value="Unassembled WGS sequence"/>
</dbReference>
<accession>A0A6A6CJX6</accession>
<reference evidence="2" key="1">
    <citation type="journal article" date="2020" name="Stud. Mycol.">
        <title>101 Dothideomycetes genomes: a test case for predicting lifestyles and emergence of pathogens.</title>
        <authorList>
            <person name="Haridas S."/>
            <person name="Albert R."/>
            <person name="Binder M."/>
            <person name="Bloem J."/>
            <person name="Labutti K."/>
            <person name="Salamov A."/>
            <person name="Andreopoulos B."/>
            <person name="Baker S."/>
            <person name="Barry K."/>
            <person name="Bills G."/>
            <person name="Bluhm B."/>
            <person name="Cannon C."/>
            <person name="Castanera R."/>
            <person name="Culley D."/>
            <person name="Daum C."/>
            <person name="Ezra D."/>
            <person name="Gonzalez J."/>
            <person name="Henrissat B."/>
            <person name="Kuo A."/>
            <person name="Liang C."/>
            <person name="Lipzen A."/>
            <person name="Lutzoni F."/>
            <person name="Magnuson J."/>
            <person name="Mondo S."/>
            <person name="Nolan M."/>
            <person name="Ohm R."/>
            <person name="Pangilinan J."/>
            <person name="Park H.-J."/>
            <person name="Ramirez L."/>
            <person name="Alfaro M."/>
            <person name="Sun H."/>
            <person name="Tritt A."/>
            <person name="Yoshinaga Y."/>
            <person name="Zwiers L.-H."/>
            <person name="Turgeon B."/>
            <person name="Goodwin S."/>
            <person name="Spatafora J."/>
            <person name="Crous P."/>
            <person name="Grigoriev I."/>
        </authorList>
    </citation>
    <scope>NUCLEOTIDE SEQUENCE</scope>
    <source>
        <strain evidence="2">ATCC 36951</strain>
    </source>
</reference>
<dbReference type="GeneID" id="54565794"/>
<feature type="region of interest" description="Disordered" evidence="1">
    <location>
        <begin position="73"/>
        <end position="96"/>
    </location>
</feature>
<protein>
    <submittedName>
        <fullName evidence="2">Uncharacterized protein</fullName>
    </submittedName>
</protein>
<gene>
    <name evidence="2" type="ORF">M409DRAFT_53935</name>
</gene>
<evidence type="ECO:0000313" key="2">
    <source>
        <dbReference type="EMBL" id="KAF2167331.1"/>
    </source>
</evidence>
<dbReference type="AlphaFoldDB" id="A0A6A6CJX6"/>
<evidence type="ECO:0000256" key="1">
    <source>
        <dbReference type="SAM" id="MobiDB-lite"/>
    </source>
</evidence>
<proteinExistence type="predicted"/>
<sequence>MAENDLEDRTGDRCEHVTRQVNFPFLSFKYFMMITISWGRPSWAPKTTSSSRTSRIARDRGGYDAIFGGGLHRGSSQYQRRQPQRTSMVPTSTTATPDNLSSILGANYPVEPSSTPTFLSHANPSMICALQYGRQILKLPPKYPLKASGGLEAVCSLPSLEQVCNARHGPPSWDSCTIPSNARPTANGTSYIICQGKSSTFISPSAPMMISPALFRASPNPDRDSAQKLCVPLTEHALQGHALDACWAYFFDDDDPLAARKHGVD</sequence>